<reference evidence="7 8" key="1">
    <citation type="submission" date="2013-04" db="EMBL/GenBank/DDBJ databases">
        <title>The Genome Sequence of Parabacteroides gordonii DSM 23371.</title>
        <authorList>
            <consortium name="The Broad Institute Genomics Platform"/>
            <person name="Earl A."/>
            <person name="Ward D."/>
            <person name="Feldgarden M."/>
            <person name="Gevers D."/>
            <person name="Martens E."/>
            <person name="Sakamoto M."/>
            <person name="Benno Y."/>
            <person name="Suzuki N."/>
            <person name="Matsunaga N."/>
            <person name="Koshihara K."/>
            <person name="Seki M."/>
            <person name="Komiya H."/>
            <person name="Walker B."/>
            <person name="Young S."/>
            <person name="Zeng Q."/>
            <person name="Gargeya S."/>
            <person name="Fitzgerald M."/>
            <person name="Haas B."/>
            <person name="Abouelleil A."/>
            <person name="Allen A.W."/>
            <person name="Alvarado L."/>
            <person name="Arachchi H.M."/>
            <person name="Berlin A.M."/>
            <person name="Chapman S.B."/>
            <person name="Gainer-Dewar J."/>
            <person name="Goldberg J."/>
            <person name="Griggs A."/>
            <person name="Gujja S."/>
            <person name="Hansen M."/>
            <person name="Howarth C."/>
            <person name="Imamovic A."/>
            <person name="Ireland A."/>
            <person name="Larimer J."/>
            <person name="McCowan C."/>
            <person name="Murphy C."/>
            <person name="Pearson M."/>
            <person name="Poon T.W."/>
            <person name="Priest M."/>
            <person name="Roberts A."/>
            <person name="Saif S."/>
            <person name="Shea T."/>
            <person name="Sisk P."/>
            <person name="Sykes S."/>
            <person name="Wortman J."/>
            <person name="Nusbaum C."/>
            <person name="Birren B."/>
        </authorList>
    </citation>
    <scope>NUCLEOTIDE SEQUENCE [LARGE SCALE GENOMIC DNA]</scope>
    <source>
        <strain evidence="7 8">MS-1</strain>
    </source>
</reference>
<dbReference type="AlphaFoldDB" id="A0A0F5JBJ8"/>
<dbReference type="SUPFAM" id="SSF50022">
    <property type="entry name" value="ISP domain"/>
    <property type="match status" value="1"/>
</dbReference>
<dbReference type="RefSeq" id="WP_028729719.1">
    <property type="nucleotide sequence ID" value="NZ_KE386764.1"/>
</dbReference>
<evidence type="ECO:0000313" key="7">
    <source>
        <dbReference type="EMBL" id="KKB55251.1"/>
    </source>
</evidence>
<dbReference type="PROSITE" id="PS51296">
    <property type="entry name" value="RIESKE"/>
    <property type="match status" value="1"/>
</dbReference>
<keyword evidence="2" id="KW-0479">Metal-binding</keyword>
<evidence type="ECO:0000256" key="1">
    <source>
        <dbReference type="ARBA" id="ARBA00022714"/>
    </source>
</evidence>
<evidence type="ECO:0000256" key="4">
    <source>
        <dbReference type="ARBA" id="ARBA00023014"/>
    </source>
</evidence>
<evidence type="ECO:0000256" key="3">
    <source>
        <dbReference type="ARBA" id="ARBA00023004"/>
    </source>
</evidence>
<dbReference type="PATRIC" id="fig|1203610.3.peg.2779"/>
<dbReference type="PROSITE" id="PS51257">
    <property type="entry name" value="PROKAR_LIPOPROTEIN"/>
    <property type="match status" value="1"/>
</dbReference>
<gene>
    <name evidence="7" type="ORF">HMPREF1536_02714</name>
</gene>
<dbReference type="HOGENOM" id="CLU_138510_0_0_10"/>
<accession>A0A0F5JBJ8</accession>
<sequence>MKRIFFCLVVLLVMSCNKVNVSNVPYAPVYLELDLQFKDKDLVGSLHFKEITSEVGQNYGTRLGFSGVLVVNGFSATTGGTQYYAYDLCCPHEGKKDIRVKADNTGWAQCPECGTKYEIAYGSGTPSDGPSEFALTKFNVTQRGSELLIQY</sequence>
<keyword evidence="3" id="KW-0408">Iron</keyword>
<dbReference type="InterPro" id="IPR017941">
    <property type="entry name" value="Rieske_2Fe-2S"/>
</dbReference>
<dbReference type="GO" id="GO:0046872">
    <property type="term" value="F:metal ion binding"/>
    <property type="evidence" value="ECO:0007669"/>
    <property type="project" value="UniProtKB-KW"/>
</dbReference>
<keyword evidence="5" id="KW-0732">Signal</keyword>
<evidence type="ECO:0000256" key="5">
    <source>
        <dbReference type="SAM" id="SignalP"/>
    </source>
</evidence>
<evidence type="ECO:0000259" key="6">
    <source>
        <dbReference type="PROSITE" id="PS51296"/>
    </source>
</evidence>
<evidence type="ECO:0000256" key="2">
    <source>
        <dbReference type="ARBA" id="ARBA00022723"/>
    </source>
</evidence>
<keyword evidence="1" id="KW-0001">2Fe-2S</keyword>
<name>A0A0F5JBJ8_9BACT</name>
<dbReference type="EMBL" id="AQHW01000015">
    <property type="protein sequence ID" value="KKB55251.1"/>
    <property type="molecule type" value="Genomic_DNA"/>
</dbReference>
<dbReference type="STRING" id="1203610.HMPREF1536_02714"/>
<keyword evidence="4" id="KW-0411">Iron-sulfur</keyword>
<keyword evidence="8" id="KW-1185">Reference proteome</keyword>
<proteinExistence type="predicted"/>
<dbReference type="Gene3D" id="2.102.10.10">
    <property type="entry name" value="Rieske [2Fe-2S] iron-sulphur domain"/>
    <property type="match status" value="1"/>
</dbReference>
<evidence type="ECO:0000313" key="8">
    <source>
        <dbReference type="Proteomes" id="UP000033035"/>
    </source>
</evidence>
<feature type="chain" id="PRO_5002488972" description="Rieske domain-containing protein" evidence="5">
    <location>
        <begin position="22"/>
        <end position="151"/>
    </location>
</feature>
<dbReference type="Proteomes" id="UP000033035">
    <property type="component" value="Unassembled WGS sequence"/>
</dbReference>
<dbReference type="InterPro" id="IPR036922">
    <property type="entry name" value="Rieske_2Fe-2S_sf"/>
</dbReference>
<feature type="signal peptide" evidence="5">
    <location>
        <begin position="1"/>
        <end position="21"/>
    </location>
</feature>
<protein>
    <recommendedName>
        <fullName evidence="6">Rieske domain-containing protein</fullName>
    </recommendedName>
</protein>
<feature type="domain" description="Rieske" evidence="6">
    <location>
        <begin position="82"/>
        <end position="149"/>
    </location>
</feature>
<comment type="caution">
    <text evidence="7">The sequence shown here is derived from an EMBL/GenBank/DDBJ whole genome shotgun (WGS) entry which is preliminary data.</text>
</comment>
<organism evidence="7 8">
    <name type="scientific">Parabacteroides gordonii MS-1 = DSM 23371</name>
    <dbReference type="NCBI Taxonomy" id="1203610"/>
    <lineage>
        <taxon>Bacteria</taxon>
        <taxon>Pseudomonadati</taxon>
        <taxon>Bacteroidota</taxon>
        <taxon>Bacteroidia</taxon>
        <taxon>Bacteroidales</taxon>
        <taxon>Tannerellaceae</taxon>
        <taxon>Parabacteroides</taxon>
    </lineage>
</organism>
<dbReference type="GO" id="GO:0051537">
    <property type="term" value="F:2 iron, 2 sulfur cluster binding"/>
    <property type="evidence" value="ECO:0007669"/>
    <property type="project" value="UniProtKB-KW"/>
</dbReference>